<feature type="compositionally biased region" description="Low complexity" evidence="1">
    <location>
        <begin position="977"/>
        <end position="986"/>
    </location>
</feature>
<evidence type="ECO:0000256" key="1">
    <source>
        <dbReference type="SAM" id="MobiDB-lite"/>
    </source>
</evidence>
<name>A0AA86NM35_9EUKA</name>
<gene>
    <name evidence="3" type="ORF">HINF_LOCUS73905</name>
    <name evidence="2" type="ORF">HINF_LOCUS9334</name>
</gene>
<reference evidence="3 4" key="2">
    <citation type="submission" date="2024-07" db="EMBL/GenBank/DDBJ databases">
        <authorList>
            <person name="Akdeniz Z."/>
        </authorList>
    </citation>
    <scope>NUCLEOTIDE SEQUENCE [LARGE SCALE GENOMIC DNA]</scope>
</reference>
<organism evidence="2">
    <name type="scientific">Hexamita inflata</name>
    <dbReference type="NCBI Taxonomy" id="28002"/>
    <lineage>
        <taxon>Eukaryota</taxon>
        <taxon>Metamonada</taxon>
        <taxon>Diplomonadida</taxon>
        <taxon>Hexamitidae</taxon>
        <taxon>Hexamitinae</taxon>
        <taxon>Hexamita</taxon>
    </lineage>
</organism>
<sequence length="1328" mass="153864">MDKSPTQNLHSESPYGKADPVLRKQRGLELLAAHARTWELQIAQNSHRNHPSVMNMDGEWRAKQRKLAQIDMTRTEAPELNWTNSLRTNDKVVERVLGRLNPIRFYIPEEKVNASARIVANLPDYIPVQQRLPTPMRNQNIAALQRLKIQDDEHSQLELSLQNISGEFTKADLEPPRARSAQIQTHRTDLFSSAIMNSPPHQVRTNTFSEPPFKVDQTIFPHICINNLTCISSNSYTKSTTAELVLQNLGDCVLEMSLQIKQVGKEKNTKDRPESPAESEKNSEKYKLQSIMQRASPKRRDTGFSVVYSPPRTTFAKTTFAEKAHLNQTKRQNTVQLHEIDNSQKLIEKSSTPSHLKILAQRCVKSDRGNVESKIIVATPGKRFACGVGEFQKVKFLIPKTAEGNLPGIILQEYELCVKPACQVSFINQDDIRSGFTSVTHQADQTIIQIRCYGINSHCLQLTKQLNQSSQKGVDRMLQIYNKSVCKELLYDFADQAIEISNQKQVEDLKCLQESKGILKQIEQQVIECYEQNIVKAKWIKDKTERKQFLYEIVCQQRCLKLDCLDKYIDLTQILNLCSKKEYLEKNMHLFDSNQQHVAKLCIKHGTQIEQTAINYAISNTKMQIAKYVQLEENNTSKTLKDKILDNFLLILKAQWGDKVGYDNDCLQLLRLICCLKQDKEVCIKDIFTQSEKTIVLKIKELEELLNKLPDVEIKPGKIPQQSVKQYILDQLLKDQNQSVQQTNLSIQVEQLDILINLLVQNTILTVDQLEKDQLIVQLVKSINQIRYREKQYSNFALSQQFYNNYLDNSKFVNQTYSDVQHLQQYYMEHLEKEVFIFQSSQKQALQFDEELKQQLKQMQFGKKVVPAPLKIPDTISGLYFMDTQGVKPQLLEAAKAKLEYVSTQPQTKLQLKQLLVDAMSLIINIEALPAEPLNNITFTLRNQDQFKQKLQMEKDKLNKPVQIEVDPKDKNKKKPVTTSQLTTTQQTKEQSKLDVKEQCVYYPLDNVSTCNIQDLKHQMRLEIFRREFDVFIDALFDEKTQQVEKVHVENTLEYDGRLQNYEEAKIQQLEAELPIKIPVKEEYQVVFEPFVPKYQYKINFTQVQAFAQILAKELNKLKLLLTDGKDQLALIINKLTNPTDDELIQVCKTFNITLQIQKQIQVQNTLQTQLDSSLQTIQNIFSIKEHDILLAPGSILDATDQQEIVLDNIQIFDWTPEYVKYAQDQLQILQKDLRPKDTPRLSNTQIPQLDQQKDTIQEQYEEEIDVKIPPYLREVNDQVKAKQEVWAFLFNQMLDRTSLWFAGVENLELFIAKCGNYILRPWNEFVE</sequence>
<keyword evidence="4" id="KW-1185">Reference proteome</keyword>
<comment type="caution">
    <text evidence="2">The sequence shown here is derived from an EMBL/GenBank/DDBJ whole genome shotgun (WGS) entry which is preliminary data.</text>
</comment>
<proteinExistence type="predicted"/>
<feature type="region of interest" description="Disordered" evidence="1">
    <location>
        <begin position="958"/>
        <end position="986"/>
    </location>
</feature>
<accession>A0AA86NM35</accession>
<dbReference type="EMBL" id="CAXDID020000615">
    <property type="protein sequence ID" value="CAL6106735.1"/>
    <property type="molecule type" value="Genomic_DNA"/>
</dbReference>
<protein>
    <submittedName>
        <fullName evidence="2">Uncharacterized protein</fullName>
    </submittedName>
</protein>
<evidence type="ECO:0000313" key="4">
    <source>
        <dbReference type="Proteomes" id="UP001642409"/>
    </source>
</evidence>
<reference evidence="2" key="1">
    <citation type="submission" date="2023-06" db="EMBL/GenBank/DDBJ databases">
        <authorList>
            <person name="Kurt Z."/>
        </authorList>
    </citation>
    <scope>NUCLEOTIDE SEQUENCE</scope>
</reference>
<evidence type="ECO:0000313" key="2">
    <source>
        <dbReference type="EMBL" id="CAI9921689.1"/>
    </source>
</evidence>
<feature type="compositionally biased region" description="Basic and acidic residues" evidence="1">
    <location>
        <begin position="263"/>
        <end position="287"/>
    </location>
</feature>
<feature type="region of interest" description="Disordered" evidence="1">
    <location>
        <begin position="263"/>
        <end position="306"/>
    </location>
</feature>
<evidence type="ECO:0000313" key="3">
    <source>
        <dbReference type="EMBL" id="CAL6106735.1"/>
    </source>
</evidence>
<feature type="region of interest" description="Disordered" evidence="1">
    <location>
        <begin position="1"/>
        <end position="20"/>
    </location>
</feature>
<dbReference type="Proteomes" id="UP001642409">
    <property type="component" value="Unassembled WGS sequence"/>
</dbReference>
<feature type="compositionally biased region" description="Polar residues" evidence="1">
    <location>
        <begin position="1"/>
        <end position="11"/>
    </location>
</feature>
<dbReference type="EMBL" id="CATOUU010000228">
    <property type="protein sequence ID" value="CAI9921689.1"/>
    <property type="molecule type" value="Genomic_DNA"/>
</dbReference>